<dbReference type="Pfam" id="PF10048">
    <property type="entry name" value="DUF2282"/>
    <property type="match status" value="1"/>
</dbReference>
<proteinExistence type="predicted"/>
<dbReference type="AlphaFoldDB" id="A0A4R3M1I9"/>
<evidence type="ECO:0000256" key="1">
    <source>
        <dbReference type="SAM" id="SignalP"/>
    </source>
</evidence>
<sequence>MTTKTQFTASLLAGSLVAALGMVASASAGPVAAQPTMDKCYGISLAGKNDCAAGAGTTCAGSSKVNYDTKAWKYVAKGTCETIKTPKGMGQLQPM</sequence>
<feature type="chain" id="PRO_5020432936" evidence="1">
    <location>
        <begin position="29"/>
        <end position="95"/>
    </location>
</feature>
<gene>
    <name evidence="2" type="ORF">EDC64_1023</name>
</gene>
<evidence type="ECO:0000313" key="2">
    <source>
        <dbReference type="EMBL" id="TCT06526.1"/>
    </source>
</evidence>
<evidence type="ECO:0000313" key="3">
    <source>
        <dbReference type="Proteomes" id="UP000294664"/>
    </source>
</evidence>
<keyword evidence="3" id="KW-1185">Reference proteome</keyword>
<feature type="signal peptide" evidence="1">
    <location>
        <begin position="1"/>
        <end position="28"/>
    </location>
</feature>
<accession>A0A4R3M1I9</accession>
<keyword evidence="1" id="KW-0732">Signal</keyword>
<reference evidence="2 3" key="1">
    <citation type="submission" date="2019-03" db="EMBL/GenBank/DDBJ databases">
        <title>Genomic Encyclopedia of Type Strains, Phase IV (KMG-IV): sequencing the most valuable type-strain genomes for metagenomic binning, comparative biology and taxonomic classification.</title>
        <authorList>
            <person name="Goeker M."/>
        </authorList>
    </citation>
    <scope>NUCLEOTIDE SEQUENCE [LARGE SCALE GENOMIC DNA]</scope>
    <source>
        <strain evidence="2 3">DSM 9035</strain>
    </source>
</reference>
<dbReference type="OrthoDB" id="9808309at2"/>
<name>A0A4R3M1I9_9HYPH</name>
<protein>
    <submittedName>
        <fullName evidence="2">Putative membrane protein</fullName>
    </submittedName>
</protein>
<dbReference type="InterPro" id="IPR018740">
    <property type="entry name" value="DUF2282_membr"/>
</dbReference>
<dbReference type="EMBL" id="SMAI01000002">
    <property type="protein sequence ID" value="TCT06526.1"/>
    <property type="molecule type" value="Genomic_DNA"/>
</dbReference>
<comment type="caution">
    <text evidence="2">The sequence shown here is derived from an EMBL/GenBank/DDBJ whole genome shotgun (WGS) entry which is preliminary data.</text>
</comment>
<organism evidence="2 3">
    <name type="scientific">Aquabacter spiritensis</name>
    <dbReference type="NCBI Taxonomy" id="933073"/>
    <lineage>
        <taxon>Bacteria</taxon>
        <taxon>Pseudomonadati</taxon>
        <taxon>Pseudomonadota</taxon>
        <taxon>Alphaproteobacteria</taxon>
        <taxon>Hyphomicrobiales</taxon>
        <taxon>Xanthobacteraceae</taxon>
        <taxon>Aquabacter</taxon>
    </lineage>
</organism>
<dbReference type="Proteomes" id="UP000294664">
    <property type="component" value="Unassembled WGS sequence"/>
</dbReference>
<dbReference type="RefSeq" id="WP_132030027.1">
    <property type="nucleotide sequence ID" value="NZ_SMAI01000002.1"/>
</dbReference>